<comment type="caution">
    <text evidence="1">The sequence shown here is derived from an EMBL/GenBank/DDBJ whole genome shotgun (WGS) entry which is preliminary data.</text>
</comment>
<name>A0AA38U7P2_9AGAR</name>
<proteinExistence type="predicted"/>
<reference evidence="1" key="1">
    <citation type="submission" date="2022-08" db="EMBL/GenBank/DDBJ databases">
        <authorList>
            <consortium name="DOE Joint Genome Institute"/>
            <person name="Min B."/>
            <person name="Riley R."/>
            <person name="Sierra-Patev S."/>
            <person name="Naranjo-Ortiz M."/>
            <person name="Looney B."/>
            <person name="Konkel Z."/>
            <person name="Slot J.C."/>
            <person name="Sakamoto Y."/>
            <person name="Steenwyk J.L."/>
            <person name="Rokas A."/>
            <person name="Carro J."/>
            <person name="Camarero S."/>
            <person name="Ferreira P."/>
            <person name="Molpeceres G."/>
            <person name="Ruiz-Duenas F.J."/>
            <person name="Serrano A."/>
            <person name="Henrissat B."/>
            <person name="Drula E."/>
            <person name="Hughes K.W."/>
            <person name="Mata J.L."/>
            <person name="Ishikawa N.K."/>
            <person name="Vargas-Isla R."/>
            <person name="Ushijima S."/>
            <person name="Smith C.A."/>
            <person name="Ahrendt S."/>
            <person name="Andreopoulos W."/>
            <person name="He G."/>
            <person name="Labutti K."/>
            <person name="Lipzen A."/>
            <person name="Ng V."/>
            <person name="Sandor L."/>
            <person name="Barry K."/>
            <person name="Martinez A.T."/>
            <person name="Xiao Y."/>
            <person name="Gibbons J.G."/>
            <person name="Terashima K."/>
            <person name="Hibbett D.S."/>
            <person name="Grigoriev I.V."/>
        </authorList>
    </citation>
    <scope>NUCLEOTIDE SEQUENCE</scope>
    <source>
        <strain evidence="1">TFB9207</strain>
    </source>
</reference>
<protein>
    <submittedName>
        <fullName evidence="1">Uncharacterized protein</fullName>
    </submittedName>
</protein>
<evidence type="ECO:0000313" key="2">
    <source>
        <dbReference type="Proteomes" id="UP001163846"/>
    </source>
</evidence>
<dbReference type="AlphaFoldDB" id="A0AA38U7P2"/>
<keyword evidence="2" id="KW-1185">Reference proteome</keyword>
<gene>
    <name evidence="1" type="ORF">F5878DRAFT_518160</name>
</gene>
<evidence type="ECO:0000313" key="1">
    <source>
        <dbReference type="EMBL" id="KAJ3833100.1"/>
    </source>
</evidence>
<dbReference type="EMBL" id="MU806773">
    <property type="protein sequence ID" value="KAJ3833100.1"/>
    <property type="molecule type" value="Genomic_DNA"/>
</dbReference>
<sequence>RRNYKAFVRPSVPEHRLEEFSTDPIQHGPGIRCTWIDKRENTTKGLADLPWNKQLLMNLVKTARDIVSEAKDDRFGDEEIQWIPLLRERLYRIFLASIKSIPR</sequence>
<feature type="non-terminal residue" evidence="1">
    <location>
        <position position="103"/>
    </location>
</feature>
<dbReference type="Proteomes" id="UP001163846">
    <property type="component" value="Unassembled WGS sequence"/>
</dbReference>
<accession>A0AA38U7P2</accession>
<feature type="non-terminal residue" evidence="1">
    <location>
        <position position="1"/>
    </location>
</feature>
<organism evidence="1 2">
    <name type="scientific">Lentinula raphanica</name>
    <dbReference type="NCBI Taxonomy" id="153919"/>
    <lineage>
        <taxon>Eukaryota</taxon>
        <taxon>Fungi</taxon>
        <taxon>Dikarya</taxon>
        <taxon>Basidiomycota</taxon>
        <taxon>Agaricomycotina</taxon>
        <taxon>Agaricomycetes</taxon>
        <taxon>Agaricomycetidae</taxon>
        <taxon>Agaricales</taxon>
        <taxon>Marasmiineae</taxon>
        <taxon>Omphalotaceae</taxon>
        <taxon>Lentinula</taxon>
    </lineage>
</organism>